<dbReference type="InterPro" id="IPR001650">
    <property type="entry name" value="Helicase_C-like"/>
</dbReference>
<dbReference type="PROSITE" id="PS51194">
    <property type="entry name" value="HELICASE_CTER"/>
    <property type="match status" value="1"/>
</dbReference>
<evidence type="ECO:0000259" key="19">
    <source>
        <dbReference type="PROSITE" id="PS51195"/>
    </source>
</evidence>
<feature type="domain" description="Helicase ATP-binding" evidence="17">
    <location>
        <begin position="163"/>
        <end position="383"/>
    </location>
</feature>
<keyword evidence="9 13" id="KW-0694">RNA-binding</keyword>
<keyword evidence="15" id="KW-1133">Transmembrane helix</keyword>
<comment type="domain">
    <text evidence="13">The Q motif is unique to and characteristic of the DEAD box family of RNA helicases and controls ATP binding and hydrolysis.</text>
</comment>
<evidence type="ECO:0000256" key="8">
    <source>
        <dbReference type="ARBA" id="ARBA00022840"/>
    </source>
</evidence>
<dbReference type="PANTHER" id="PTHR24031">
    <property type="entry name" value="RNA HELICASE"/>
    <property type="match status" value="1"/>
</dbReference>
<dbReference type="InterPro" id="IPR020892">
    <property type="entry name" value="Cyclophilin-type_PPIase_CS"/>
</dbReference>
<comment type="similarity">
    <text evidence="13">Belongs to the DEAD box helicase family.</text>
</comment>
<dbReference type="EC" id="3.6.4.13" evidence="13"/>
<evidence type="ECO:0000256" key="4">
    <source>
        <dbReference type="ARBA" id="ARBA00022552"/>
    </source>
</evidence>
<keyword evidence="6 13" id="KW-0378">Hydrolase</keyword>
<comment type="caution">
    <text evidence="20">The sequence shown here is derived from an EMBL/GenBank/DDBJ whole genome shotgun (WGS) entry which is preliminary data.</text>
</comment>
<dbReference type="GO" id="GO:0003724">
    <property type="term" value="F:RNA helicase activity"/>
    <property type="evidence" value="ECO:0007669"/>
    <property type="project" value="UniProtKB-EC"/>
</dbReference>
<dbReference type="PROSITE" id="PS00039">
    <property type="entry name" value="DEAD_ATP_HELICASE"/>
    <property type="match status" value="1"/>
</dbReference>
<dbReference type="Pfam" id="PF00271">
    <property type="entry name" value="Helicase_C"/>
    <property type="match status" value="1"/>
</dbReference>
<comment type="subcellular location">
    <subcellularLocation>
        <location evidence="2">Nucleus</location>
        <location evidence="2">Nucleolus</location>
    </subcellularLocation>
</comment>
<organism evidence="20 21">
    <name type="scientific">Trametes cubensis</name>
    <dbReference type="NCBI Taxonomy" id="1111947"/>
    <lineage>
        <taxon>Eukaryota</taxon>
        <taxon>Fungi</taxon>
        <taxon>Dikarya</taxon>
        <taxon>Basidiomycota</taxon>
        <taxon>Agaricomycotina</taxon>
        <taxon>Agaricomycetes</taxon>
        <taxon>Polyporales</taxon>
        <taxon>Polyporaceae</taxon>
        <taxon>Trametes</taxon>
    </lineage>
</organism>
<keyword evidence="15" id="KW-0812">Transmembrane</keyword>
<dbReference type="InterPro" id="IPR014001">
    <property type="entry name" value="Helicase_ATP-bd"/>
</dbReference>
<keyword evidence="11" id="KW-0413">Isomerase</keyword>
<dbReference type="SMART" id="SM00490">
    <property type="entry name" value="HELICc"/>
    <property type="match status" value="1"/>
</dbReference>
<feature type="compositionally biased region" description="Basic residues" evidence="14">
    <location>
        <begin position="33"/>
        <end position="42"/>
    </location>
</feature>
<dbReference type="PROSITE" id="PS00170">
    <property type="entry name" value="CSA_PPIASE_1"/>
    <property type="match status" value="1"/>
</dbReference>
<evidence type="ECO:0000256" key="15">
    <source>
        <dbReference type="SAM" id="Phobius"/>
    </source>
</evidence>
<dbReference type="GO" id="GO:0006364">
    <property type="term" value="P:rRNA processing"/>
    <property type="evidence" value="ECO:0007669"/>
    <property type="project" value="UniProtKB-KW"/>
</dbReference>
<dbReference type="GO" id="GO:0016787">
    <property type="term" value="F:hydrolase activity"/>
    <property type="evidence" value="ECO:0007669"/>
    <property type="project" value="UniProtKB-KW"/>
</dbReference>
<dbReference type="InterPro" id="IPR002130">
    <property type="entry name" value="Cyclophilin-type_PPIase_dom"/>
</dbReference>
<keyword evidence="10" id="KW-0697">Rotamase</keyword>
<dbReference type="InterPro" id="IPR027417">
    <property type="entry name" value="P-loop_NTPase"/>
</dbReference>
<dbReference type="GO" id="GO:0003723">
    <property type="term" value="F:RNA binding"/>
    <property type="evidence" value="ECO:0007669"/>
    <property type="project" value="UniProtKB-UniRule"/>
</dbReference>
<evidence type="ECO:0000256" key="6">
    <source>
        <dbReference type="ARBA" id="ARBA00022801"/>
    </source>
</evidence>
<keyword evidence="15" id="KW-0472">Membrane</keyword>
<proteinExistence type="inferred from homology"/>
<keyword evidence="4" id="KW-0698">rRNA processing</keyword>
<feature type="region of interest" description="Disordered" evidence="14">
    <location>
        <begin position="1"/>
        <end position="121"/>
    </location>
</feature>
<dbReference type="GO" id="GO:0006457">
    <property type="term" value="P:protein folding"/>
    <property type="evidence" value="ECO:0007669"/>
    <property type="project" value="InterPro"/>
</dbReference>
<comment type="catalytic activity">
    <reaction evidence="13">
        <text>ATP + H2O = ADP + phosphate + H(+)</text>
        <dbReference type="Rhea" id="RHEA:13065"/>
        <dbReference type="ChEBI" id="CHEBI:15377"/>
        <dbReference type="ChEBI" id="CHEBI:15378"/>
        <dbReference type="ChEBI" id="CHEBI:30616"/>
        <dbReference type="ChEBI" id="CHEBI:43474"/>
        <dbReference type="ChEBI" id="CHEBI:456216"/>
        <dbReference type="EC" id="3.6.4.13"/>
    </reaction>
</comment>
<dbReference type="Proteomes" id="UP001215151">
    <property type="component" value="Unassembled WGS sequence"/>
</dbReference>
<dbReference type="InterPro" id="IPR011545">
    <property type="entry name" value="DEAD/DEAH_box_helicase_dom"/>
</dbReference>
<keyword evidence="3" id="KW-0690">Ribosome biogenesis</keyword>
<feature type="domain" description="PPIase cyclophilin-type" evidence="16">
    <location>
        <begin position="880"/>
        <end position="1048"/>
    </location>
</feature>
<evidence type="ECO:0000259" key="16">
    <source>
        <dbReference type="PROSITE" id="PS50072"/>
    </source>
</evidence>
<feature type="short sequence motif" description="Q motif" evidence="12">
    <location>
        <begin position="125"/>
        <end position="154"/>
    </location>
</feature>
<evidence type="ECO:0000256" key="3">
    <source>
        <dbReference type="ARBA" id="ARBA00022517"/>
    </source>
</evidence>
<feature type="compositionally biased region" description="Basic residues" evidence="14">
    <location>
        <begin position="744"/>
        <end position="754"/>
    </location>
</feature>
<evidence type="ECO:0000259" key="18">
    <source>
        <dbReference type="PROSITE" id="PS51194"/>
    </source>
</evidence>
<dbReference type="CDD" id="cd18787">
    <property type="entry name" value="SF2_C_DEAD"/>
    <property type="match status" value="1"/>
</dbReference>
<name>A0AAD7TPP8_9APHY</name>
<dbReference type="GO" id="GO:0005730">
    <property type="term" value="C:nucleolus"/>
    <property type="evidence" value="ECO:0007669"/>
    <property type="project" value="UniProtKB-SubCell"/>
</dbReference>
<dbReference type="SUPFAM" id="SSF50891">
    <property type="entry name" value="Cyclophilin-like"/>
    <property type="match status" value="1"/>
</dbReference>
<feature type="domain" description="Helicase C-terminal" evidence="18">
    <location>
        <begin position="429"/>
        <end position="652"/>
    </location>
</feature>
<feature type="region of interest" description="Disordered" evidence="14">
    <location>
        <begin position="737"/>
        <end position="821"/>
    </location>
</feature>
<dbReference type="Pfam" id="PF13959">
    <property type="entry name" value="CTE_SPB4"/>
    <property type="match status" value="1"/>
</dbReference>
<dbReference type="EMBL" id="JAPEVG010000289">
    <property type="protein sequence ID" value="KAJ8469452.1"/>
    <property type="molecule type" value="Genomic_DNA"/>
</dbReference>
<feature type="transmembrane region" description="Helical" evidence="15">
    <location>
        <begin position="1131"/>
        <end position="1151"/>
    </location>
</feature>
<dbReference type="GO" id="GO:0003755">
    <property type="term" value="F:peptidyl-prolyl cis-trans isomerase activity"/>
    <property type="evidence" value="ECO:0007669"/>
    <property type="project" value="UniProtKB-KW"/>
</dbReference>
<feature type="compositionally biased region" description="Basic and acidic residues" evidence="14">
    <location>
        <begin position="71"/>
        <end position="80"/>
    </location>
</feature>
<protein>
    <recommendedName>
        <fullName evidence="13">ATP-dependent RNA helicase</fullName>
        <ecNumber evidence="13">3.6.4.13</ecNumber>
    </recommendedName>
</protein>
<dbReference type="PROSITE" id="PS51195">
    <property type="entry name" value="Q_MOTIF"/>
    <property type="match status" value="1"/>
</dbReference>
<dbReference type="SUPFAM" id="SSF52540">
    <property type="entry name" value="P-loop containing nucleoside triphosphate hydrolases"/>
    <property type="match status" value="2"/>
</dbReference>
<evidence type="ECO:0000256" key="7">
    <source>
        <dbReference type="ARBA" id="ARBA00022806"/>
    </source>
</evidence>
<keyword evidence="8 13" id="KW-0067">ATP-binding</keyword>
<evidence type="ECO:0000256" key="10">
    <source>
        <dbReference type="ARBA" id="ARBA00023110"/>
    </source>
</evidence>
<dbReference type="FunFam" id="2.40.100.10:FF:000001">
    <property type="entry name" value="Peptidyl-prolyl cis-trans isomerase"/>
    <property type="match status" value="1"/>
</dbReference>
<comment type="catalytic activity">
    <reaction evidence="1">
        <text>[protein]-peptidylproline (omega=180) = [protein]-peptidylproline (omega=0)</text>
        <dbReference type="Rhea" id="RHEA:16237"/>
        <dbReference type="Rhea" id="RHEA-COMP:10747"/>
        <dbReference type="Rhea" id="RHEA-COMP:10748"/>
        <dbReference type="ChEBI" id="CHEBI:83833"/>
        <dbReference type="ChEBI" id="CHEBI:83834"/>
        <dbReference type="EC" id="5.2.1.8"/>
    </reaction>
</comment>
<evidence type="ECO:0000256" key="11">
    <source>
        <dbReference type="ARBA" id="ARBA00023235"/>
    </source>
</evidence>
<dbReference type="CDD" id="cd17949">
    <property type="entry name" value="DEADc_DDX31"/>
    <property type="match status" value="1"/>
</dbReference>
<evidence type="ECO:0000256" key="12">
    <source>
        <dbReference type="PROSITE-ProRule" id="PRU00552"/>
    </source>
</evidence>
<comment type="function">
    <text evidence="13">RNA helicase.</text>
</comment>
<gene>
    <name evidence="20" type="ORF">ONZ51_g8989</name>
</gene>
<dbReference type="AlphaFoldDB" id="A0AAD7TPP8"/>
<sequence length="1180" mass="128118">MDDGLLLNLATDDVAQPKVGQSKKGGRWTDRLKAKRVAKRKTRPEPARASNETDDSTSFVDPRPAKRPRKAAPEEHDQERAAAPPSRPSQIISSLFTSNPKIDQPLPRAAPHTNAKPSNAPLDSSTFSGLGLDPLIVAHLANKMNIEKPTSIQRAVLPALLPTLEDPAARDVFIQSQTGSGKTLSFLLPILQDLLPLSSLSYIDRSIGTLAIIIAPTRELAKQISDVLEGLLKLRLRAQDESAEDAAPRLTRWLVSGLLTGGENRTHEKARLRKGIPILVSTPGRLLDHLQKTSSFNVGKCRWLVLDEADRLMELGFEETIQGILRGLDGRRKLAVQAVEEGKSMEAGGWDWSRRRRTILCSATIREDVQKLAGTTLTNPIVIKAIADASDVDTQAVVPGSQKFTPPSQLAQKYVVVPLKLRLVTLIALLRSLLAQSQNKKGTKIIVFLSCTDSVDFHWNLLGGTKMGDDDEDDEEAGSSSSEAEDDTQGSEEVDASGAEKTQSHSPKRSEKKKPVKEQVEVKSALLPDTSIYRLHGSLPLQTRLASLKGFSSNPASSKTPTPPNSILLCTSVASRGLDLPLVRAVIQYDLPTESGATEYVHRVGRTARAGKGGEAWSFVAPSETEWVKWVQAKMEGDVKGEKGGVTLEGVPMETVLRKGFGGKGGEYEERATEVQLSFERWVLRNKQNAEIARKAFLSHMRAYATHPSDEKHIFHIRHLHLGHLAKAFALREAPTAVTSKNAKASKNKGKQKGSARGPSTDSKPKRKRAHAADDSDDDQDVAEAEKRMEKVVRAQGRLTKKGGEDARGDPGPVPTAIEPPRLQDESRVARTTAAHPLSLPPTMFFGKLTLGFLLVTIAAFFCAQSVEAAKGPRITHKVYFDIKHGDKDLGRIVLGLYGGTVPKTVENFRALSTGVKKDGTKLPEGFGYKGSKFHRVIKNFMIQGGDFTRGDGTGGKSIYGDRFADENFDYSKLRHTRPGLLSMANAGKDTNGSQFFITTVVTSWLDGKHVVFGEVLEGMDIVNAIEDVPKGRNDRPAEDVIIADCGELPVESATPSETQEEELAIATAPADVGPTTGAAAQTPSEVPVAAASETESKEAAATTPKPVEDIDLSEPTGVPSSEGIIDEEGWGLFSYLFFMLFVAACAFAVWRLGALRYAKLILSGRDRAHYRKVGADPEK</sequence>
<feature type="region of interest" description="Disordered" evidence="14">
    <location>
        <begin position="1072"/>
        <end position="1122"/>
    </location>
</feature>
<evidence type="ECO:0000259" key="17">
    <source>
        <dbReference type="PROSITE" id="PS51192"/>
    </source>
</evidence>
<dbReference type="CDD" id="cd01926">
    <property type="entry name" value="cyclophilin_ABH_like"/>
    <property type="match status" value="1"/>
</dbReference>
<feature type="region of interest" description="Disordered" evidence="14">
    <location>
        <begin position="464"/>
        <end position="520"/>
    </location>
</feature>
<feature type="domain" description="DEAD-box RNA helicase Q" evidence="19">
    <location>
        <begin position="125"/>
        <end position="154"/>
    </location>
</feature>
<feature type="compositionally biased region" description="Basic residues" evidence="14">
    <location>
        <begin position="506"/>
        <end position="515"/>
    </location>
</feature>
<dbReference type="InterPro" id="IPR014014">
    <property type="entry name" value="RNA_helicase_DEAD_Q_motif"/>
</dbReference>
<evidence type="ECO:0000256" key="13">
    <source>
        <dbReference type="RuleBase" id="RU365068"/>
    </source>
</evidence>
<evidence type="ECO:0000256" key="5">
    <source>
        <dbReference type="ARBA" id="ARBA00022741"/>
    </source>
</evidence>
<feature type="compositionally biased region" description="Acidic residues" evidence="14">
    <location>
        <begin position="469"/>
        <end position="495"/>
    </location>
</feature>
<evidence type="ECO:0000313" key="20">
    <source>
        <dbReference type="EMBL" id="KAJ8469452.1"/>
    </source>
</evidence>
<dbReference type="SMART" id="SM01178">
    <property type="entry name" value="DUF4217"/>
    <property type="match status" value="1"/>
</dbReference>
<feature type="compositionally biased region" description="Low complexity" evidence="14">
    <location>
        <begin position="1090"/>
        <end position="1104"/>
    </location>
</feature>
<dbReference type="InterPro" id="IPR025313">
    <property type="entry name" value="SPB4-like_CTE"/>
</dbReference>
<evidence type="ECO:0000256" key="1">
    <source>
        <dbReference type="ARBA" id="ARBA00000971"/>
    </source>
</evidence>
<evidence type="ECO:0000313" key="21">
    <source>
        <dbReference type="Proteomes" id="UP001215151"/>
    </source>
</evidence>
<dbReference type="Gene3D" id="3.40.50.300">
    <property type="entry name" value="P-loop containing nucleotide triphosphate hydrolases"/>
    <property type="match status" value="2"/>
</dbReference>
<evidence type="ECO:0000256" key="9">
    <source>
        <dbReference type="ARBA" id="ARBA00022884"/>
    </source>
</evidence>
<dbReference type="PRINTS" id="PR00153">
    <property type="entry name" value="CSAPPISMRASE"/>
</dbReference>
<accession>A0AAD7TPP8</accession>
<dbReference type="SMART" id="SM00487">
    <property type="entry name" value="DEXDc"/>
    <property type="match status" value="1"/>
</dbReference>
<keyword evidence="5 13" id="KW-0547">Nucleotide-binding</keyword>
<reference evidence="20" key="1">
    <citation type="submission" date="2022-11" db="EMBL/GenBank/DDBJ databases">
        <title>Genome Sequence of Cubamyces cubensis.</title>
        <authorList>
            <person name="Buettner E."/>
        </authorList>
    </citation>
    <scope>NUCLEOTIDE SEQUENCE</scope>
    <source>
        <strain evidence="20">MPL-01</strain>
    </source>
</reference>
<dbReference type="Pfam" id="PF00160">
    <property type="entry name" value="Pro_isomerase"/>
    <property type="match status" value="1"/>
</dbReference>
<dbReference type="InterPro" id="IPR029000">
    <property type="entry name" value="Cyclophilin-like_dom_sf"/>
</dbReference>
<evidence type="ECO:0000256" key="14">
    <source>
        <dbReference type="SAM" id="MobiDB-lite"/>
    </source>
</evidence>
<keyword evidence="7 13" id="KW-0347">Helicase</keyword>
<feature type="compositionally biased region" description="Polar residues" evidence="14">
    <location>
        <begin position="88"/>
        <end position="101"/>
    </location>
</feature>
<dbReference type="Gene3D" id="2.40.100.10">
    <property type="entry name" value="Cyclophilin-like"/>
    <property type="match status" value="1"/>
</dbReference>
<feature type="compositionally biased region" description="Basic and acidic residues" evidence="14">
    <location>
        <begin position="784"/>
        <end position="793"/>
    </location>
</feature>
<dbReference type="Pfam" id="PF00270">
    <property type="entry name" value="DEAD"/>
    <property type="match status" value="1"/>
</dbReference>
<dbReference type="GO" id="GO:0005524">
    <property type="term" value="F:ATP binding"/>
    <property type="evidence" value="ECO:0007669"/>
    <property type="project" value="UniProtKB-UniRule"/>
</dbReference>
<dbReference type="InterPro" id="IPR000629">
    <property type="entry name" value="RNA-helicase_DEAD-box_CS"/>
</dbReference>
<dbReference type="PROSITE" id="PS51192">
    <property type="entry name" value="HELICASE_ATP_BIND_1"/>
    <property type="match status" value="1"/>
</dbReference>
<evidence type="ECO:0000256" key="2">
    <source>
        <dbReference type="ARBA" id="ARBA00004604"/>
    </source>
</evidence>
<keyword evidence="21" id="KW-1185">Reference proteome</keyword>
<dbReference type="PROSITE" id="PS50072">
    <property type="entry name" value="CSA_PPIASE_2"/>
    <property type="match status" value="1"/>
</dbReference>